<dbReference type="EMBL" id="JAEEAQ010001451">
    <property type="protein sequence ID" value="MBI0320377.1"/>
    <property type="molecule type" value="Genomic_DNA"/>
</dbReference>
<feature type="non-terminal residue" evidence="1">
    <location>
        <position position="156"/>
    </location>
</feature>
<reference evidence="1 2" key="1">
    <citation type="submission" date="2020-12" db="EMBL/GenBank/DDBJ databases">
        <authorList>
            <person name="Kusuma A.B."/>
            <person name="Nouioui I."/>
            <person name="Goodfellow M."/>
        </authorList>
    </citation>
    <scope>NUCLEOTIDE SEQUENCE [LARGE SCALE GENOMIC DNA]</scope>
    <source>
        <strain evidence="1 2">DSM 41764</strain>
    </source>
</reference>
<accession>A0ABS0RUR1</accession>
<dbReference type="SUPFAM" id="SSF48208">
    <property type="entry name" value="Six-hairpin glycosidases"/>
    <property type="match status" value="1"/>
</dbReference>
<feature type="non-terminal residue" evidence="1">
    <location>
        <position position="1"/>
    </location>
</feature>
<dbReference type="InterPro" id="IPR024705">
    <property type="entry name" value="Ssp411"/>
</dbReference>
<dbReference type="PANTHER" id="PTHR42899">
    <property type="entry name" value="SPERMATOGENESIS-ASSOCIATED PROTEIN 20"/>
    <property type="match status" value="1"/>
</dbReference>
<organism evidence="1 2">
    <name type="scientific">Streptomyces javensis</name>
    <dbReference type="NCBI Taxonomy" id="114698"/>
    <lineage>
        <taxon>Bacteria</taxon>
        <taxon>Bacillati</taxon>
        <taxon>Actinomycetota</taxon>
        <taxon>Actinomycetes</taxon>
        <taxon>Kitasatosporales</taxon>
        <taxon>Streptomycetaceae</taxon>
        <taxon>Streptomyces</taxon>
        <taxon>Streptomyces violaceusniger group</taxon>
    </lineage>
</organism>
<gene>
    <name evidence="1" type="ORF">JBF12_47030</name>
</gene>
<dbReference type="PANTHER" id="PTHR42899:SF1">
    <property type="entry name" value="SPERMATOGENESIS-ASSOCIATED PROTEIN 20"/>
    <property type="match status" value="1"/>
</dbReference>
<protein>
    <submittedName>
        <fullName evidence="1">Thioredoxin domain-containing protein</fullName>
    </submittedName>
</protein>
<evidence type="ECO:0000313" key="2">
    <source>
        <dbReference type="Proteomes" id="UP000638849"/>
    </source>
</evidence>
<dbReference type="Proteomes" id="UP000638849">
    <property type="component" value="Unassembled WGS sequence"/>
</dbReference>
<dbReference type="InterPro" id="IPR008928">
    <property type="entry name" value="6-hairpin_glycosidase_sf"/>
</dbReference>
<comment type="caution">
    <text evidence="1">The sequence shown here is derived from an EMBL/GenBank/DDBJ whole genome shotgun (WGS) entry which is preliminary data.</text>
</comment>
<proteinExistence type="predicted"/>
<name>A0ABS0RUR1_9ACTN</name>
<sequence>YTVDANWLTPHFEKMLYDNAQLARIYLHLFQITANEFYRRVAVETLEYVKREMRDENGGFYTAQDADSEGVEGKFFVWTAREIEELLGADDARIFNFYYNATEAGNFDEKNILHVKSSPEIAARQLGIDENQLASVLERGRKKLFDAREKRVKPFR</sequence>
<keyword evidence="2" id="KW-1185">Reference proteome</keyword>
<evidence type="ECO:0000313" key="1">
    <source>
        <dbReference type="EMBL" id="MBI0320377.1"/>
    </source>
</evidence>